<evidence type="ECO:0000256" key="4">
    <source>
        <dbReference type="ARBA" id="ARBA00022692"/>
    </source>
</evidence>
<keyword evidence="10" id="KW-1185">Reference proteome</keyword>
<dbReference type="GO" id="GO:0008527">
    <property type="term" value="F:taste receptor activity"/>
    <property type="evidence" value="ECO:0007669"/>
    <property type="project" value="InterPro"/>
</dbReference>
<protein>
    <submittedName>
        <fullName evidence="9">Uncharacterized protein</fullName>
    </submittedName>
</protein>
<dbReference type="EMBL" id="OU898284">
    <property type="protein sequence ID" value="CAG9840141.1"/>
    <property type="molecule type" value="Genomic_DNA"/>
</dbReference>
<dbReference type="Pfam" id="PF06151">
    <property type="entry name" value="Trehalose_recp"/>
    <property type="match status" value="1"/>
</dbReference>
<dbReference type="GO" id="GO:0005886">
    <property type="term" value="C:plasma membrane"/>
    <property type="evidence" value="ECO:0007669"/>
    <property type="project" value="UniProtKB-SubCell"/>
</dbReference>
<dbReference type="PANTHER" id="PTHR21421:SF29">
    <property type="entry name" value="GUSTATORY RECEPTOR 5A FOR TREHALOSE-RELATED"/>
    <property type="match status" value="1"/>
</dbReference>
<proteinExistence type="inferred from homology"/>
<evidence type="ECO:0000256" key="3">
    <source>
        <dbReference type="ARBA" id="ARBA00022475"/>
    </source>
</evidence>
<keyword evidence="6 8" id="KW-0472">Membrane</keyword>
<evidence type="ECO:0000313" key="10">
    <source>
        <dbReference type="Proteomes" id="UP001153709"/>
    </source>
</evidence>
<evidence type="ECO:0000256" key="8">
    <source>
        <dbReference type="SAM" id="Phobius"/>
    </source>
</evidence>
<evidence type="ECO:0000256" key="7">
    <source>
        <dbReference type="ARBA" id="ARBA00023170"/>
    </source>
</evidence>
<dbReference type="GO" id="GO:0050916">
    <property type="term" value="P:sensory perception of sweet taste"/>
    <property type="evidence" value="ECO:0007669"/>
    <property type="project" value="UniProtKB-ARBA"/>
</dbReference>
<keyword evidence="4 8" id="KW-0812">Transmembrane</keyword>
<dbReference type="OrthoDB" id="5800391at2759"/>
<keyword evidence="3" id="KW-1003">Cell membrane</keyword>
<dbReference type="InterPro" id="IPR009318">
    <property type="entry name" value="Gustatory_rcpt"/>
</dbReference>
<dbReference type="AlphaFoldDB" id="A0A9N9TEU7"/>
<evidence type="ECO:0000256" key="5">
    <source>
        <dbReference type="ARBA" id="ARBA00022989"/>
    </source>
</evidence>
<comment type="similarity">
    <text evidence="2">Belongs to the insect chemoreceptor superfamily. Gustatory receptor (GR) family. Gr5a subfamily.</text>
</comment>
<evidence type="ECO:0000313" key="9">
    <source>
        <dbReference type="EMBL" id="CAG9840141.1"/>
    </source>
</evidence>
<evidence type="ECO:0000256" key="1">
    <source>
        <dbReference type="ARBA" id="ARBA00004651"/>
    </source>
</evidence>
<comment type="subcellular location">
    <subcellularLocation>
        <location evidence="1">Cell membrane</location>
        <topology evidence="1">Multi-pass membrane protein</topology>
    </subcellularLocation>
</comment>
<keyword evidence="7" id="KW-0675">Receptor</keyword>
<name>A0A9N9TEU7_DIABA</name>
<keyword evidence="5 8" id="KW-1133">Transmembrane helix</keyword>
<organism evidence="9 10">
    <name type="scientific">Diabrotica balteata</name>
    <name type="common">Banded cucumber beetle</name>
    <dbReference type="NCBI Taxonomy" id="107213"/>
    <lineage>
        <taxon>Eukaryota</taxon>
        <taxon>Metazoa</taxon>
        <taxon>Ecdysozoa</taxon>
        <taxon>Arthropoda</taxon>
        <taxon>Hexapoda</taxon>
        <taxon>Insecta</taxon>
        <taxon>Pterygota</taxon>
        <taxon>Neoptera</taxon>
        <taxon>Endopterygota</taxon>
        <taxon>Coleoptera</taxon>
        <taxon>Polyphaga</taxon>
        <taxon>Cucujiformia</taxon>
        <taxon>Chrysomeloidea</taxon>
        <taxon>Chrysomelidae</taxon>
        <taxon>Galerucinae</taxon>
        <taxon>Diabroticina</taxon>
        <taxon>Diabroticites</taxon>
        <taxon>Diabrotica</taxon>
    </lineage>
</organism>
<dbReference type="Proteomes" id="UP001153709">
    <property type="component" value="Chromosome 9"/>
</dbReference>
<accession>A0A9N9TEU7</accession>
<evidence type="ECO:0000256" key="2">
    <source>
        <dbReference type="ARBA" id="ARBA00005327"/>
    </source>
</evidence>
<evidence type="ECO:0000256" key="6">
    <source>
        <dbReference type="ARBA" id="ARBA00023136"/>
    </source>
</evidence>
<reference evidence="9" key="1">
    <citation type="submission" date="2022-01" db="EMBL/GenBank/DDBJ databases">
        <authorList>
            <person name="King R."/>
        </authorList>
    </citation>
    <scope>NUCLEOTIDE SEQUENCE</scope>
</reference>
<feature type="transmembrane region" description="Helical" evidence="8">
    <location>
        <begin position="72"/>
        <end position="92"/>
    </location>
</feature>
<dbReference type="PANTHER" id="PTHR21421">
    <property type="entry name" value="GUSTATORY RECEPTOR"/>
    <property type="match status" value="1"/>
</dbReference>
<sequence>MYKKADDQLFAAIHKLIVLLWQNELGDQVEFKKLIKLIQLTMQNAKNEEFWMEIREDFDRLSSLCKELDNNISYIILLSYTLNLFFLLMQLYQSLE</sequence>
<gene>
    <name evidence="9" type="ORF">DIABBA_LOCUS12829</name>
</gene>